<proteinExistence type="predicted"/>
<dbReference type="AlphaFoldDB" id="A0A4C1SN11"/>
<sequence>MRITCYRVLLCETRRPITNFERVRLARFTCEMQRKKQCPARVDNEPQWKLRFLLGPHSISNSDLDLIPNFSLPPVLLHPLAVSRSRFLSRPPTAHLVYPPLSPLTLPFTAPAK</sequence>
<dbReference type="EMBL" id="BGZK01000010">
    <property type="protein sequence ID" value="GBP03539.1"/>
    <property type="molecule type" value="Genomic_DNA"/>
</dbReference>
<evidence type="ECO:0000313" key="1">
    <source>
        <dbReference type="EMBL" id="GBP03539.1"/>
    </source>
</evidence>
<organism evidence="1 2">
    <name type="scientific">Eumeta variegata</name>
    <name type="common">Bagworm moth</name>
    <name type="synonym">Eumeta japonica</name>
    <dbReference type="NCBI Taxonomy" id="151549"/>
    <lineage>
        <taxon>Eukaryota</taxon>
        <taxon>Metazoa</taxon>
        <taxon>Ecdysozoa</taxon>
        <taxon>Arthropoda</taxon>
        <taxon>Hexapoda</taxon>
        <taxon>Insecta</taxon>
        <taxon>Pterygota</taxon>
        <taxon>Neoptera</taxon>
        <taxon>Endopterygota</taxon>
        <taxon>Lepidoptera</taxon>
        <taxon>Glossata</taxon>
        <taxon>Ditrysia</taxon>
        <taxon>Tineoidea</taxon>
        <taxon>Psychidae</taxon>
        <taxon>Oiketicinae</taxon>
        <taxon>Eumeta</taxon>
    </lineage>
</organism>
<protein>
    <submittedName>
        <fullName evidence="1">Uncharacterized protein</fullName>
    </submittedName>
</protein>
<accession>A0A4C1SN11</accession>
<gene>
    <name evidence="1" type="ORF">EVAR_101863_1</name>
</gene>
<reference evidence="1 2" key="1">
    <citation type="journal article" date="2019" name="Commun. Biol.">
        <title>The bagworm genome reveals a unique fibroin gene that provides high tensile strength.</title>
        <authorList>
            <person name="Kono N."/>
            <person name="Nakamura H."/>
            <person name="Ohtoshi R."/>
            <person name="Tomita M."/>
            <person name="Numata K."/>
            <person name="Arakawa K."/>
        </authorList>
    </citation>
    <scope>NUCLEOTIDE SEQUENCE [LARGE SCALE GENOMIC DNA]</scope>
</reference>
<dbReference type="Proteomes" id="UP000299102">
    <property type="component" value="Unassembled WGS sequence"/>
</dbReference>
<evidence type="ECO:0000313" key="2">
    <source>
        <dbReference type="Proteomes" id="UP000299102"/>
    </source>
</evidence>
<name>A0A4C1SN11_EUMVA</name>
<comment type="caution">
    <text evidence="1">The sequence shown here is derived from an EMBL/GenBank/DDBJ whole genome shotgun (WGS) entry which is preliminary data.</text>
</comment>
<keyword evidence="2" id="KW-1185">Reference proteome</keyword>